<dbReference type="Proteomes" id="UP000054324">
    <property type="component" value="Unassembled WGS sequence"/>
</dbReference>
<evidence type="ECO:0000313" key="1">
    <source>
        <dbReference type="EMBL" id="KER18785.1"/>
    </source>
</evidence>
<reference evidence="1 2" key="1">
    <citation type="submission" date="2013-11" db="EMBL/GenBank/DDBJ databases">
        <title>Opisthorchis viverrini - life in the bile duct.</title>
        <authorList>
            <person name="Young N.D."/>
            <person name="Nagarajan N."/>
            <person name="Lin S.J."/>
            <person name="Korhonen P.K."/>
            <person name="Jex A.R."/>
            <person name="Hall R.S."/>
            <person name="Safavi-Hemami H."/>
            <person name="Kaewkong W."/>
            <person name="Bertrand D."/>
            <person name="Gao S."/>
            <person name="Seet Q."/>
            <person name="Wongkham S."/>
            <person name="Teh B.T."/>
            <person name="Wongkham C."/>
            <person name="Intapan P.M."/>
            <person name="Maleewong W."/>
            <person name="Yang X."/>
            <person name="Hu M."/>
            <person name="Wang Z."/>
            <person name="Hofmann A."/>
            <person name="Sternberg P.W."/>
            <person name="Tan P."/>
            <person name="Wang J."/>
            <person name="Gasser R.B."/>
        </authorList>
    </citation>
    <scope>NUCLEOTIDE SEQUENCE [LARGE SCALE GENOMIC DNA]</scope>
</reference>
<dbReference type="KEGG" id="ovi:T265_15828"/>
<dbReference type="AlphaFoldDB" id="A0A074Z6B3"/>
<accession>A0A074Z6B3</accession>
<proteinExistence type="predicted"/>
<dbReference type="RefSeq" id="XP_009177468.1">
    <property type="nucleotide sequence ID" value="XM_009179204.1"/>
</dbReference>
<keyword evidence="2" id="KW-1185">Reference proteome</keyword>
<organism evidence="1 2">
    <name type="scientific">Opisthorchis viverrini</name>
    <name type="common">Southeast Asian liver fluke</name>
    <dbReference type="NCBI Taxonomy" id="6198"/>
    <lineage>
        <taxon>Eukaryota</taxon>
        <taxon>Metazoa</taxon>
        <taxon>Spiralia</taxon>
        <taxon>Lophotrochozoa</taxon>
        <taxon>Platyhelminthes</taxon>
        <taxon>Trematoda</taxon>
        <taxon>Digenea</taxon>
        <taxon>Opisthorchiida</taxon>
        <taxon>Opisthorchiata</taxon>
        <taxon>Opisthorchiidae</taxon>
        <taxon>Opisthorchis</taxon>
    </lineage>
</organism>
<dbReference type="GeneID" id="20329993"/>
<dbReference type="STRING" id="6198.A0A074Z6B3"/>
<dbReference type="EMBL" id="KL597971">
    <property type="protein sequence ID" value="KER18785.1"/>
    <property type="molecule type" value="Genomic_DNA"/>
</dbReference>
<protein>
    <submittedName>
        <fullName evidence="1">Uncharacterized protein</fullName>
    </submittedName>
</protein>
<gene>
    <name evidence="1" type="ORF">T265_15828</name>
</gene>
<feature type="non-terminal residue" evidence="1">
    <location>
        <position position="115"/>
    </location>
</feature>
<evidence type="ECO:0000313" key="2">
    <source>
        <dbReference type="Proteomes" id="UP000054324"/>
    </source>
</evidence>
<sequence>MSHHYSPLLIPYTYCLQYPFQEPSRVTGLSSNIEERITDAYVVVKVSWSYEGRCTPSHYIVVYKSVTGHEIYEKVTNRYVVFHWPEVCYPVEVFIQPEASGTRGEPLNQTISLDG</sequence>
<dbReference type="CTD" id="20329993"/>
<name>A0A074Z6B3_OPIVI</name>